<protein>
    <submittedName>
        <fullName evidence="2">Peptidase S15</fullName>
    </submittedName>
</protein>
<dbReference type="InterPro" id="IPR008979">
    <property type="entry name" value="Galactose-bd-like_sf"/>
</dbReference>
<evidence type="ECO:0000259" key="1">
    <source>
        <dbReference type="SMART" id="SM00939"/>
    </source>
</evidence>
<dbReference type="InterPro" id="IPR013736">
    <property type="entry name" value="Xaa-Pro_dipept_C"/>
</dbReference>
<dbReference type="GO" id="GO:0008239">
    <property type="term" value="F:dipeptidyl-peptidase activity"/>
    <property type="evidence" value="ECO:0007669"/>
    <property type="project" value="InterPro"/>
</dbReference>
<dbReference type="Gene3D" id="2.60.120.260">
    <property type="entry name" value="Galactose-binding domain-like"/>
    <property type="match status" value="1"/>
</dbReference>
<accession>K8X7A8</accession>
<name>K8X7A8_RHOOP</name>
<dbReference type="SMART" id="SM00939">
    <property type="entry name" value="PepX_C"/>
    <property type="match status" value="1"/>
</dbReference>
<evidence type="ECO:0000313" key="2">
    <source>
        <dbReference type="EMBL" id="EKT76676.1"/>
    </source>
</evidence>
<dbReference type="Pfam" id="PF08530">
    <property type="entry name" value="PepX_C"/>
    <property type="match status" value="1"/>
</dbReference>
<sequence length="196" mass="20979">MGNPGEQVRVEELTIESPLSVGQFAGKWCSYNAPPDLTYDQREADGRLLVFDTDEFTGCCEILGSPTVELELAASKPVAMIAVRLSDVAPDGRATRISYGLLNLTHRYGHANPEPLVPGEHYAVSVQLNAMAQALPPGHRLRVALSTSYWPLGWPPPEPVRVSVPARAGSSCRDAVAALRRSGRGTAHPGVATGVR</sequence>
<dbReference type="Proteomes" id="UP000005951">
    <property type="component" value="Unassembled WGS sequence"/>
</dbReference>
<gene>
    <name evidence="2" type="ORF">WSS_A41580</name>
</gene>
<evidence type="ECO:0000313" key="3">
    <source>
        <dbReference type="Proteomes" id="UP000005951"/>
    </source>
</evidence>
<feature type="domain" description="Xaa-Pro dipeptidyl-peptidase C-terminal" evidence="1">
    <location>
        <begin position="2"/>
        <end position="193"/>
    </location>
</feature>
<comment type="caution">
    <text evidence="2">The sequence shown here is derived from an EMBL/GenBank/DDBJ whole genome shotgun (WGS) entry which is preliminary data.</text>
</comment>
<organism evidence="2 3">
    <name type="scientific">Rhodococcus opacus M213</name>
    <dbReference type="NCBI Taxonomy" id="1129896"/>
    <lineage>
        <taxon>Bacteria</taxon>
        <taxon>Bacillati</taxon>
        <taxon>Actinomycetota</taxon>
        <taxon>Actinomycetes</taxon>
        <taxon>Mycobacteriales</taxon>
        <taxon>Nocardiaceae</taxon>
        <taxon>Rhodococcus</taxon>
    </lineage>
</organism>
<dbReference type="EMBL" id="AJYC02000221">
    <property type="protein sequence ID" value="EKT76676.1"/>
    <property type="molecule type" value="Genomic_DNA"/>
</dbReference>
<dbReference type="RefSeq" id="WP_005265073.1">
    <property type="nucleotide sequence ID" value="NZ_AJYC02000221.1"/>
</dbReference>
<reference evidence="2 3" key="1">
    <citation type="journal article" date="2013" name="Genome Announc.">
        <title>Draft Genome Sequence of Rhodococcus opacus Strain M213 Shows a Diverse Catabolic Potential.</title>
        <authorList>
            <person name="Pathak A."/>
            <person name="Green S.J."/>
            <person name="Ogram A."/>
            <person name="Chauhan A."/>
        </authorList>
    </citation>
    <scope>NUCLEOTIDE SEQUENCE [LARGE SCALE GENOMIC DNA]</scope>
    <source>
        <strain evidence="2 3">M213</strain>
    </source>
</reference>
<dbReference type="SUPFAM" id="SSF49785">
    <property type="entry name" value="Galactose-binding domain-like"/>
    <property type="match status" value="1"/>
</dbReference>
<proteinExistence type="predicted"/>
<dbReference type="AlphaFoldDB" id="K8X7A8"/>